<organism evidence="1 2">
    <name type="scientific">Thiohalophilus thiocyanatoxydans</name>
    <dbReference type="NCBI Taxonomy" id="381308"/>
    <lineage>
        <taxon>Bacteria</taxon>
        <taxon>Pseudomonadati</taxon>
        <taxon>Pseudomonadota</taxon>
        <taxon>Gammaproteobacteria</taxon>
        <taxon>Thiohalomonadales</taxon>
        <taxon>Thiohalophilaceae</taxon>
        <taxon>Thiohalophilus</taxon>
    </lineage>
</organism>
<sequence>MIELLILIALRTSWVLNADSHDLYFIPAPSRGGLG</sequence>
<protein>
    <submittedName>
        <fullName evidence="1">Uncharacterized protein</fullName>
    </submittedName>
</protein>
<gene>
    <name evidence="1" type="ORF">EDC23_0735</name>
</gene>
<name>A0A4R8IXN6_9GAMM</name>
<dbReference type="EMBL" id="SOQX01000001">
    <property type="protein sequence ID" value="TDY04360.1"/>
    <property type="molecule type" value="Genomic_DNA"/>
</dbReference>
<keyword evidence="2" id="KW-1185">Reference proteome</keyword>
<proteinExistence type="predicted"/>
<dbReference type="Proteomes" id="UP000294914">
    <property type="component" value="Unassembled WGS sequence"/>
</dbReference>
<comment type="caution">
    <text evidence="1">The sequence shown here is derived from an EMBL/GenBank/DDBJ whole genome shotgun (WGS) entry which is preliminary data.</text>
</comment>
<dbReference type="AlphaFoldDB" id="A0A4R8IXN6"/>
<accession>A0A4R8IXN6</accession>
<evidence type="ECO:0000313" key="2">
    <source>
        <dbReference type="Proteomes" id="UP000294914"/>
    </source>
</evidence>
<reference evidence="1 2" key="1">
    <citation type="submission" date="2019-03" db="EMBL/GenBank/DDBJ databases">
        <title>Genomic Encyclopedia of Type Strains, Phase IV (KMG-IV): sequencing the most valuable type-strain genomes for metagenomic binning, comparative biology and taxonomic classification.</title>
        <authorList>
            <person name="Goeker M."/>
        </authorList>
    </citation>
    <scope>NUCLEOTIDE SEQUENCE [LARGE SCALE GENOMIC DNA]</scope>
    <source>
        <strain evidence="1 2">DSM 16326</strain>
    </source>
</reference>
<evidence type="ECO:0000313" key="1">
    <source>
        <dbReference type="EMBL" id="TDY04360.1"/>
    </source>
</evidence>